<feature type="compositionally biased region" description="Polar residues" evidence="2">
    <location>
        <begin position="206"/>
        <end position="219"/>
    </location>
</feature>
<dbReference type="SUPFAM" id="SSF48371">
    <property type="entry name" value="ARM repeat"/>
    <property type="match status" value="1"/>
</dbReference>
<gene>
    <name evidence="4" type="ORF">BCR34DRAFT_498216</name>
</gene>
<reference evidence="4 5" key="1">
    <citation type="submission" date="2016-07" db="EMBL/GenBank/DDBJ databases">
        <title>Pervasive Adenine N6-methylation of Active Genes in Fungi.</title>
        <authorList>
            <consortium name="DOE Joint Genome Institute"/>
            <person name="Mondo S.J."/>
            <person name="Dannebaum R.O."/>
            <person name="Kuo R.C."/>
            <person name="Labutti K."/>
            <person name="Haridas S."/>
            <person name="Kuo A."/>
            <person name="Salamov A."/>
            <person name="Ahrendt S.R."/>
            <person name="Lipzen A."/>
            <person name="Sullivan W."/>
            <person name="Andreopoulos W.B."/>
            <person name="Clum A."/>
            <person name="Lindquist E."/>
            <person name="Daum C."/>
            <person name="Ramamoorthy G.K."/>
            <person name="Gryganskyi A."/>
            <person name="Culley D."/>
            <person name="Magnuson J.K."/>
            <person name="James T.Y."/>
            <person name="O'Malley M.A."/>
            <person name="Stajich J.E."/>
            <person name="Spatafora J.W."/>
            <person name="Visel A."/>
            <person name="Grigoriev I.V."/>
        </authorList>
    </citation>
    <scope>NUCLEOTIDE SEQUENCE [LARGE SCALE GENOMIC DNA]</scope>
    <source>
        <strain evidence="4 5">CBS 115471</strain>
    </source>
</reference>
<dbReference type="CDD" id="cd23958">
    <property type="entry name" value="SCC2"/>
    <property type="match status" value="1"/>
</dbReference>
<dbReference type="InterPro" id="IPR016024">
    <property type="entry name" value="ARM-type_fold"/>
</dbReference>
<dbReference type="Proteomes" id="UP000193144">
    <property type="component" value="Unassembled WGS sequence"/>
</dbReference>
<dbReference type="EMBL" id="MCFA01000270">
    <property type="protein sequence ID" value="ORX95788.1"/>
    <property type="molecule type" value="Genomic_DNA"/>
</dbReference>
<dbReference type="GO" id="GO:0090694">
    <property type="term" value="C:Scc2-Scc4 cohesin loading complex"/>
    <property type="evidence" value="ECO:0007669"/>
    <property type="project" value="TreeGrafter"/>
</dbReference>
<feature type="region of interest" description="Disordered" evidence="2">
    <location>
        <begin position="44"/>
        <end position="66"/>
    </location>
</feature>
<keyword evidence="1" id="KW-0677">Repeat</keyword>
<protein>
    <recommendedName>
        <fullName evidence="1">Sister chromatid cohesion protein</fullName>
    </recommendedName>
</protein>
<dbReference type="STRING" id="1231657.A0A1Y1YCR9"/>
<keyword evidence="5" id="KW-1185">Reference proteome</keyword>
<feature type="region of interest" description="Disordered" evidence="2">
    <location>
        <begin position="582"/>
        <end position="631"/>
    </location>
</feature>
<dbReference type="OrthoDB" id="418242at2759"/>
<feature type="region of interest" description="Disordered" evidence="2">
    <location>
        <begin position="162"/>
        <end position="266"/>
    </location>
</feature>
<dbReference type="Pfam" id="PF12830">
    <property type="entry name" value="Nipped-B_C"/>
    <property type="match status" value="1"/>
</dbReference>
<feature type="compositionally biased region" description="Pro residues" evidence="2">
    <location>
        <begin position="48"/>
        <end position="57"/>
    </location>
</feature>
<keyword evidence="1" id="KW-0131">Cell cycle</keyword>
<dbReference type="GO" id="GO:0140588">
    <property type="term" value="P:chromatin looping"/>
    <property type="evidence" value="ECO:0007669"/>
    <property type="project" value="InterPro"/>
</dbReference>
<feature type="compositionally biased region" description="Basic residues" evidence="2">
    <location>
        <begin position="1807"/>
        <end position="1823"/>
    </location>
</feature>
<dbReference type="GO" id="GO:0003682">
    <property type="term" value="F:chromatin binding"/>
    <property type="evidence" value="ECO:0007669"/>
    <property type="project" value="TreeGrafter"/>
</dbReference>
<evidence type="ECO:0000313" key="5">
    <source>
        <dbReference type="Proteomes" id="UP000193144"/>
    </source>
</evidence>
<feature type="domain" description="Sister chromatid cohesion C-terminal" evidence="3">
    <location>
        <begin position="1419"/>
        <end position="1611"/>
    </location>
</feature>
<evidence type="ECO:0000313" key="4">
    <source>
        <dbReference type="EMBL" id="ORX95788.1"/>
    </source>
</evidence>
<feature type="compositionally biased region" description="Acidic residues" evidence="2">
    <location>
        <begin position="590"/>
        <end position="603"/>
    </location>
</feature>
<feature type="compositionally biased region" description="Basic and acidic residues" evidence="2">
    <location>
        <begin position="232"/>
        <end position="242"/>
    </location>
</feature>
<name>A0A1Y1YCR9_9PLEO</name>
<dbReference type="GO" id="GO:0034087">
    <property type="term" value="P:establishment of mitotic sister chromatid cohesion"/>
    <property type="evidence" value="ECO:0007669"/>
    <property type="project" value="TreeGrafter"/>
</dbReference>
<dbReference type="GO" id="GO:0010468">
    <property type="term" value="P:regulation of gene expression"/>
    <property type="evidence" value="ECO:0007669"/>
    <property type="project" value="InterPro"/>
</dbReference>
<feature type="region of interest" description="Disordered" evidence="2">
    <location>
        <begin position="1"/>
        <end position="27"/>
    </location>
</feature>
<proteinExistence type="inferred from homology"/>
<comment type="subcellular location">
    <subcellularLocation>
        <location evidence="1">Nucleus</location>
    </subcellularLocation>
</comment>
<comment type="caution">
    <text evidence="4">The sequence shown here is derived from an EMBL/GenBank/DDBJ whole genome shotgun (WGS) entry which is preliminary data.</text>
</comment>
<evidence type="ECO:0000256" key="2">
    <source>
        <dbReference type="SAM" id="MobiDB-lite"/>
    </source>
</evidence>
<evidence type="ECO:0000259" key="3">
    <source>
        <dbReference type="Pfam" id="PF12830"/>
    </source>
</evidence>
<feature type="compositionally biased region" description="Polar residues" evidence="2">
    <location>
        <begin position="1"/>
        <end position="14"/>
    </location>
</feature>
<dbReference type="InterPro" id="IPR033031">
    <property type="entry name" value="Scc2/Nipped-B"/>
</dbReference>
<comment type="similarity">
    <text evidence="1">Belongs to the SCC2/Nipped-B family.</text>
</comment>
<dbReference type="InterPro" id="IPR011989">
    <property type="entry name" value="ARM-like"/>
</dbReference>
<sequence>MSAPNNTSWHTTNGGALPFRPPTVDEALPYSPFSSVVPFSPDIIPFPSAEPPPPPSTLTPEQQEAARKSVGILDAEIRGPPKNARYLQHTLSELQTLLNPNDLSQFQFKTNTQLVTPPPDSPTKPITNGSGSSKTLGISLFASMLLKNIDVAYIDSERLAERVRSKQPKQPVPRPVPQPDVATPNRAAYNQNASVQYPQVSVSPSDTSSTQRTISNSTRPGPAVIIPKQAPVRREEYRRYDNLETDDGLSQKRKREDDQADDEALAMRSQQREIADQKTQELLSLINKISEAKEMGVESGMYMIISTDEAEYLVVEGETQKRLHTATMNVIRSGTFMKLPVEDVLRLQSLTDASIMAAAQLSIDLREGEIPDWLSSLEHASSGLRACRLALETMTKGPNEQRTCSEDLVRSIVNALKHVLDSCIIPIVVARREGEYSELFKLALQYKDFLTPILSLCGHVLGLLAKLIGKVNLTETALTPIEYLSTGIVFVQNGENEKESALGIQKFELFRHKAMDVLAQIFACHPDQRDFISNEILSNLEKLPEKRGSARQFRQIHGPPIMLVSALFMRIIQAAASRTVQEKRSATQVDEAESSADEDEEDSDYGKENRASAKFNSKKAQERLQGSLSKQLHDGSTAVATKITHFLVNRAVRVSKAGDSPFRNLLHLFIEDFCNVLGSPEWPAAVELLNLLCSRMIRILDHNNKEPTVNDKYMALSELGSMACGITDFRTRMKNYKRNLDISQSDVSNKLVRLAEDAFGNGINNVDLLAFDGPYRIVLESLQDYLKVASREDPNFQAVNGCHITHWAYTFSKEFTPNDSDPIPQAMVILGRRLNKMVENPEWLHDEFETQNVQISDVQSQLAAGLLTMQNQFCQLLNHLVQHFINHASRNPSPKLRSGATQSLSDLITKDPTTLDEQTFRALNTLAADASPMVRQNYLAMISKSLEQDPTLEQYCLPSILKLVADPATGPKKSAIKMLKDMYFGLISNDKKLEIAWHLLVPVQDDDKGVAELARQILEDIWLARPASGARQDESQLRLDRRNRVSLLVRTVQNSSDDPRRMEALRNIFAGALSSKSKNTTTNIAICRDFVADMMEDVIGTGLDEQARILVALSIFAEVSPRLFTPAQVQLLKPYVQNVKQGEIPRFRPTVVILRYVLPAISSLPATLLGDVRGLLLGCVSVVAKWVAQHPPYKPTLIDIAHCLWTVSPLVENGLESLVGLVCSSIAWTRHETESWSKDTPLDQKIQIRLNTYLLIMGVFGKVCHFDNHIDIFKKKMAVVVSGGVRQGRFNHPAVTRLASWSGNSVSVLLLDSVRPLTMQAWAMGIRERALSSLGEICQRSPKQFIRADVERAFKLVFLNQDNTVLKRVVLTQFRDFFSAAERRSETGAEIAVGEGAVHGSERLDTSMVASDNDGATIHLAQKFLGDIVELALGKEESIETRKQEEEITVIATDIIISVSRQGLVHPKECGPALIALATSTNPKISARAAEEHQSIHHKHETMFEKEYMAAVSLAYKYQCAAYQDPHGAIERTCKPKLQHLNEALKSGTRKVFKKFLTNLCKKIDFDLTSLDTTGTIPECLLFARFCLENIGFFDYAHNDEVQHLISTIQDIVFKQTGPSVALAIENDIIARQQQLQVENQQVDANMNGEGSLIPQAPQPPTASPVSETRLRQITVASMILQMMWETRTFLRRQWNLLAKVTAKDIQKTTVKNNLIPGKDLWDKLDHIMSSLSSPEAMTNQCFAFGHLIDVDSEARIGEDEASEQLARAAAGYETPDEGGDADAVQAPASGKGRKRKADSKSASTPKKTRVRPSGGAKKKRTSKTPEENEDWD</sequence>
<dbReference type="PANTHER" id="PTHR21704:SF18">
    <property type="entry name" value="NIPPED-B-LIKE PROTEIN"/>
    <property type="match status" value="1"/>
</dbReference>
<dbReference type="PANTHER" id="PTHR21704">
    <property type="entry name" value="NIPPED-B-LIKE PROTEIN DELANGIN SCC2-RELATED"/>
    <property type="match status" value="1"/>
</dbReference>
<dbReference type="GO" id="GO:1990414">
    <property type="term" value="P:replication-born double-strand break repair via sister chromatid exchange"/>
    <property type="evidence" value="ECO:0007669"/>
    <property type="project" value="TreeGrafter"/>
</dbReference>
<feature type="region of interest" description="Disordered" evidence="2">
    <location>
        <begin position="112"/>
        <end position="132"/>
    </location>
</feature>
<dbReference type="Gene3D" id="1.25.10.10">
    <property type="entry name" value="Leucine-rich Repeat Variant"/>
    <property type="match status" value="1"/>
</dbReference>
<dbReference type="GO" id="GO:0071169">
    <property type="term" value="P:establishment of protein localization to chromatin"/>
    <property type="evidence" value="ECO:0007669"/>
    <property type="project" value="TreeGrafter"/>
</dbReference>
<feature type="compositionally biased region" description="Low complexity" evidence="2">
    <location>
        <begin position="194"/>
        <end position="205"/>
    </location>
</feature>
<evidence type="ECO:0000256" key="1">
    <source>
        <dbReference type="RuleBase" id="RU364107"/>
    </source>
</evidence>
<keyword evidence="1" id="KW-0539">Nucleus</keyword>
<feature type="region of interest" description="Disordered" evidence="2">
    <location>
        <begin position="1759"/>
        <end position="1833"/>
    </location>
</feature>
<dbReference type="InterPro" id="IPR024986">
    <property type="entry name" value="Nipped-B_C"/>
</dbReference>
<accession>A0A1Y1YCR9</accession>
<organism evidence="4 5">
    <name type="scientific">Clohesyomyces aquaticus</name>
    <dbReference type="NCBI Taxonomy" id="1231657"/>
    <lineage>
        <taxon>Eukaryota</taxon>
        <taxon>Fungi</taxon>
        <taxon>Dikarya</taxon>
        <taxon>Ascomycota</taxon>
        <taxon>Pezizomycotina</taxon>
        <taxon>Dothideomycetes</taxon>
        <taxon>Pleosporomycetidae</taxon>
        <taxon>Pleosporales</taxon>
        <taxon>Lindgomycetaceae</taxon>
        <taxon>Clohesyomyces</taxon>
    </lineage>
</organism>
<dbReference type="GO" id="GO:0061775">
    <property type="term" value="F:cohesin loader activity"/>
    <property type="evidence" value="ECO:0007669"/>
    <property type="project" value="InterPro"/>
</dbReference>